<dbReference type="Pfam" id="PF01645">
    <property type="entry name" value="Glu_synthase"/>
    <property type="match status" value="1"/>
</dbReference>
<evidence type="ECO:0000256" key="1">
    <source>
        <dbReference type="ARBA" id="ARBA00001974"/>
    </source>
</evidence>
<sequence length="830" mass="87260">MSCKPFSLDLAADQSGLPHYQPPPCQVACPIGTDVASYVGLIWAGDLSGALEAITATNPFSGVCGRVCDAPCEPACRRTGADGPVAIRALKRYVMDRLGPGFHLPAIAPDKTQRVAIIGAGPAGLTAAQDIAAAGYHVDVYEALSRPGGMMLWGIPDFRLPPEVVEQDIARILQRCPGITLHLSAPLGEAVSLADLSRSHDAVLLTVGASAGRRLGVPGDDLPMVQDGVSFLNAVNGGARPRLPAHVVVVGGGDVAMDACRTARRLPGVEKVTVLYRRGPDEIPARAHEISAALAEGIEIVYNVAPAAVLARPDGSTRLRCLRTELGAPGPDGRRAFRTLPDSGFELPAGLVIAAVGQKTATLELARHGLLEGERIATDPATMRTRLPGVFAAGDAAFGSSTIVQAMFQGHKAAYYVLAALEGEAHPLPYRTPCRTRAVPVAQDPRWEILGLEHPRFLGLGDALWGETEAGYDDRVAREQAARCYRCDTETGSVDYSVKMRETIFALARQDATPSTIADLTRQRLAGRPDPFLPTRPATFDELVFLPANLTRLVIDPYREACRTRTPLGNGLDLAHPMLVGGFDAAPEAIRAAVAAALLRSGGGYAGRRPLDEPRIPWLQLVTAPDAADARAAAVLLVKDAHAPFALPQRRHPGQLLGLVATAETIAEAVDFAITAKADLLLLDGSGHMQANWAELAGPPDLGLITGAVSLLRARKAEETIPLLWFGGLRSGTDLAKTLALGCNAGITSLAAALALGGEIGEAGPDFAPADHDSRVQALASFLQAAVSECSMMARCTGKTDVHNLEPEDLRTISLAARRATGITMAGTKG</sequence>
<feature type="domain" description="FAD/NAD(P)-binding" evidence="6">
    <location>
        <begin position="114"/>
        <end position="410"/>
    </location>
</feature>
<dbReference type="InterPro" id="IPR013785">
    <property type="entry name" value="Aldolase_TIM"/>
</dbReference>
<dbReference type="RefSeq" id="WP_150041460.1">
    <property type="nucleotide sequence ID" value="NZ_OW485601.1"/>
</dbReference>
<evidence type="ECO:0000259" key="6">
    <source>
        <dbReference type="Pfam" id="PF07992"/>
    </source>
</evidence>
<dbReference type="GO" id="GO:0006537">
    <property type="term" value="P:glutamate biosynthetic process"/>
    <property type="evidence" value="ECO:0007669"/>
    <property type="project" value="InterPro"/>
</dbReference>
<dbReference type="SUPFAM" id="SSF51971">
    <property type="entry name" value="Nucleotide-binding domain"/>
    <property type="match status" value="1"/>
</dbReference>
<feature type="domain" description="Glutamate synthase" evidence="5">
    <location>
        <begin position="664"/>
        <end position="757"/>
    </location>
</feature>
<dbReference type="GO" id="GO:0051536">
    <property type="term" value="F:iron-sulfur cluster binding"/>
    <property type="evidence" value="ECO:0007669"/>
    <property type="project" value="InterPro"/>
</dbReference>
<dbReference type="Gene3D" id="1.10.1060.10">
    <property type="entry name" value="Alpha-helical ferredoxin"/>
    <property type="match status" value="1"/>
</dbReference>
<gene>
    <name evidence="8" type="ORF">F1189_14065</name>
</gene>
<comment type="cofactor">
    <cofactor evidence="1">
        <name>FAD</name>
        <dbReference type="ChEBI" id="CHEBI:57692"/>
    </cofactor>
</comment>
<dbReference type="PRINTS" id="PR00419">
    <property type="entry name" value="ADXRDTASE"/>
</dbReference>
<evidence type="ECO:0000313" key="9">
    <source>
        <dbReference type="Proteomes" id="UP000325255"/>
    </source>
</evidence>
<organism evidence="8 9">
    <name type="scientific">Rhodovastum atsumiense</name>
    <dbReference type="NCBI Taxonomy" id="504468"/>
    <lineage>
        <taxon>Bacteria</taxon>
        <taxon>Pseudomonadati</taxon>
        <taxon>Pseudomonadota</taxon>
        <taxon>Alphaproteobacteria</taxon>
        <taxon>Acetobacterales</taxon>
        <taxon>Acetobacteraceae</taxon>
        <taxon>Rhodovastum</taxon>
    </lineage>
</organism>
<dbReference type="SUPFAM" id="SSF46548">
    <property type="entry name" value="alpha-helical ferredoxin"/>
    <property type="match status" value="1"/>
</dbReference>
<accession>A0A5M6IVK9</accession>
<evidence type="ECO:0000259" key="7">
    <source>
        <dbReference type="Pfam" id="PF14691"/>
    </source>
</evidence>
<protein>
    <submittedName>
        <fullName evidence="8">NAD(P)-binding protein</fullName>
    </submittedName>
</protein>
<comment type="caution">
    <text evidence="8">The sequence shown here is derived from an EMBL/GenBank/DDBJ whole genome shotgun (WGS) entry which is preliminary data.</text>
</comment>
<dbReference type="EMBL" id="VWPK01000020">
    <property type="protein sequence ID" value="KAA5611455.1"/>
    <property type="molecule type" value="Genomic_DNA"/>
</dbReference>
<dbReference type="PANTHER" id="PTHR42783:SF3">
    <property type="entry name" value="GLUTAMATE SYNTHASE [NADPH] SMALL CHAIN-RELATED"/>
    <property type="match status" value="1"/>
</dbReference>
<reference evidence="8 9" key="1">
    <citation type="submission" date="2019-09" db="EMBL/GenBank/DDBJ databases">
        <title>Genome sequence of Rhodovastum atsumiense, a diverse member of the Acetobacteraceae family of non-sulfur purple photosynthetic bacteria.</title>
        <authorList>
            <person name="Meyer T."/>
            <person name="Kyndt J."/>
        </authorList>
    </citation>
    <scope>NUCLEOTIDE SEQUENCE [LARGE SCALE GENOMIC DNA]</scope>
    <source>
        <strain evidence="8 9">DSM 21279</strain>
    </source>
</reference>
<dbReference type="Pfam" id="PF14691">
    <property type="entry name" value="Fer4_20"/>
    <property type="match status" value="1"/>
</dbReference>
<comment type="similarity">
    <text evidence="2">Belongs to the glutamate synthase family.</text>
</comment>
<evidence type="ECO:0000259" key="5">
    <source>
        <dbReference type="Pfam" id="PF01645"/>
    </source>
</evidence>
<dbReference type="OrthoDB" id="9803192at2"/>
<dbReference type="InterPro" id="IPR028261">
    <property type="entry name" value="DPD_II"/>
</dbReference>
<dbReference type="GO" id="GO:0015930">
    <property type="term" value="F:glutamate synthase activity"/>
    <property type="evidence" value="ECO:0007669"/>
    <property type="project" value="InterPro"/>
</dbReference>
<dbReference type="InterPro" id="IPR009051">
    <property type="entry name" value="Helical_ferredxn"/>
</dbReference>
<keyword evidence="9" id="KW-1185">Reference proteome</keyword>
<evidence type="ECO:0000313" key="8">
    <source>
        <dbReference type="EMBL" id="KAA5611455.1"/>
    </source>
</evidence>
<evidence type="ECO:0000256" key="2">
    <source>
        <dbReference type="ARBA" id="ARBA00009716"/>
    </source>
</evidence>
<comment type="similarity">
    <text evidence="3">In the N-terminal section; belongs to the NADH:flavin oxidoreductase/NADH oxidase family.</text>
</comment>
<dbReference type="AlphaFoldDB" id="A0A5M6IVK9"/>
<keyword evidence="4" id="KW-0285">Flavoprotein</keyword>
<dbReference type="Gene3D" id="3.50.50.60">
    <property type="entry name" value="FAD/NAD(P)-binding domain"/>
    <property type="match status" value="2"/>
</dbReference>
<dbReference type="InterPro" id="IPR023753">
    <property type="entry name" value="FAD/NAD-binding_dom"/>
</dbReference>
<dbReference type="Pfam" id="PF07992">
    <property type="entry name" value="Pyr_redox_2"/>
    <property type="match status" value="1"/>
</dbReference>
<evidence type="ECO:0000256" key="4">
    <source>
        <dbReference type="ARBA" id="ARBA00022827"/>
    </source>
</evidence>
<evidence type="ECO:0000256" key="3">
    <source>
        <dbReference type="ARBA" id="ARBA00011048"/>
    </source>
</evidence>
<keyword evidence="4" id="KW-0274">FAD</keyword>
<dbReference type="Proteomes" id="UP000325255">
    <property type="component" value="Unassembled WGS sequence"/>
</dbReference>
<dbReference type="PANTHER" id="PTHR42783">
    <property type="entry name" value="GLUTAMATE SYNTHASE [NADPH] SMALL CHAIN"/>
    <property type="match status" value="1"/>
</dbReference>
<dbReference type="InterPro" id="IPR036188">
    <property type="entry name" value="FAD/NAD-bd_sf"/>
</dbReference>
<feature type="domain" description="Dihydroprymidine dehydrogenase" evidence="7">
    <location>
        <begin position="23"/>
        <end position="97"/>
    </location>
</feature>
<name>A0A5M6IVK9_9PROT</name>
<dbReference type="InterPro" id="IPR002932">
    <property type="entry name" value="Glu_synthdom"/>
</dbReference>
<dbReference type="Gene3D" id="3.20.20.70">
    <property type="entry name" value="Aldolase class I"/>
    <property type="match status" value="1"/>
</dbReference>
<dbReference type="SUPFAM" id="SSF51395">
    <property type="entry name" value="FMN-linked oxidoreductases"/>
    <property type="match status" value="1"/>
</dbReference>
<proteinExistence type="inferred from homology"/>